<keyword evidence="1" id="KW-1133">Transmembrane helix</keyword>
<evidence type="ECO:0000313" key="2">
    <source>
        <dbReference type="EMBL" id="NJC25647.1"/>
    </source>
</evidence>
<dbReference type="SUPFAM" id="SSF82714">
    <property type="entry name" value="Multidrug efflux transporter AcrB TolC docking domain, DN and DC subdomains"/>
    <property type="match status" value="2"/>
</dbReference>
<reference evidence="2 3" key="1">
    <citation type="submission" date="2020-03" db="EMBL/GenBank/DDBJ databases">
        <title>Genomic Encyclopedia of Type Strains, Phase IV (KMG-IV): sequencing the most valuable type-strain genomes for metagenomic binning, comparative biology and taxonomic classification.</title>
        <authorList>
            <person name="Goeker M."/>
        </authorList>
    </citation>
    <scope>NUCLEOTIDE SEQUENCE [LARGE SCALE GENOMIC DNA]</scope>
    <source>
        <strain evidence="2 3">DSM 105096</strain>
    </source>
</reference>
<dbReference type="Pfam" id="PF00873">
    <property type="entry name" value="ACR_tran"/>
    <property type="match status" value="1"/>
</dbReference>
<feature type="transmembrane region" description="Helical" evidence="1">
    <location>
        <begin position="388"/>
        <end position="406"/>
    </location>
</feature>
<dbReference type="Gene3D" id="3.30.70.1440">
    <property type="entry name" value="Multidrug efflux transporter AcrB pore domain"/>
    <property type="match status" value="1"/>
</dbReference>
<dbReference type="Proteomes" id="UP000770785">
    <property type="component" value="Unassembled WGS sequence"/>
</dbReference>
<dbReference type="InterPro" id="IPR001036">
    <property type="entry name" value="Acrflvin-R"/>
</dbReference>
<feature type="transmembrane region" description="Helical" evidence="1">
    <location>
        <begin position="987"/>
        <end position="1010"/>
    </location>
</feature>
<name>A0ABX0X8U2_9BACT</name>
<dbReference type="Gene3D" id="3.30.70.1430">
    <property type="entry name" value="Multidrug efflux transporter AcrB pore domain"/>
    <property type="match status" value="2"/>
</dbReference>
<dbReference type="Gene3D" id="3.30.70.1320">
    <property type="entry name" value="Multidrug efflux transporter AcrB pore domain like"/>
    <property type="match status" value="1"/>
</dbReference>
<protein>
    <submittedName>
        <fullName evidence="2">Multidrug efflux pump subunit AcrB</fullName>
    </submittedName>
</protein>
<dbReference type="EMBL" id="JAATJH010000002">
    <property type="protein sequence ID" value="NJC25647.1"/>
    <property type="molecule type" value="Genomic_DNA"/>
</dbReference>
<dbReference type="RefSeq" id="WP_168036439.1">
    <property type="nucleotide sequence ID" value="NZ_JAATJH010000002.1"/>
</dbReference>
<dbReference type="PANTHER" id="PTHR32063">
    <property type="match status" value="1"/>
</dbReference>
<dbReference type="Gene3D" id="1.20.1640.10">
    <property type="entry name" value="Multidrug efflux transporter AcrB transmembrane domain"/>
    <property type="match status" value="2"/>
</dbReference>
<feature type="transmembrane region" description="Helical" evidence="1">
    <location>
        <begin position="359"/>
        <end position="376"/>
    </location>
</feature>
<accession>A0ABX0X8U2</accession>
<sequence>MQLPNWSIQNGSFVAILTLIAAAVGILSYQSMPRSEDPSINLPRYILTIVYPGTSPQDMEELIVNPLEDALEEVDDLDKVTTDISEGVAFFRIEASFNIEDWDDKGVEIERQLNTVRDQLPAGIVFYEFGQFKQEDRAVVHQIALTSPAAPYYELEQIAENVEDRLEAVAGVKAVKLDAFPDRLVRVSIDFEKCVARGVAPGTVIQVLRENNVNVPGGNVAAAGTSFSIKTSGSYDDLEAIRQTVLVSRDERLIYLRDVADVNFAYEEERWRARYNGERALLLSVLLENESNIMNVSEDIHAALDEARVDLPPTVRLQTAFEQAPAVKARIGDFFMNLLQGVLLVGVIILLFLGLRPALIVMIVIPLCILVSLALLNGSGFALQQISIAALVLALGLLVDNGIVVVENINDYLKQGLSPAEAAAKGTGEVGWAIVSSTVTTLLAFLPLTQLGGGPGEFLKSLPVTVMLTLGISLLLALTFSPLLASKILKYREGRKAPLPQRALHWVIAKIYRPALNISLRYGALVIVVAIGLLIGAVSLFPSIGVSFFPTADKPVLLIDVKTPPGSDLEETDRAVSFVESVVGGLEYTRDYSANVGHGNPFIYYNRIPRNFRKNVGQILVNFTEWDPVRFYATLRDLRETFGAYAGAEITFQELKNGAPVNAPIELRISGPDDRQVEALTGKVAAILIATEGTINIQNDLLERKTDLHLRMNPEKAGLTNLNTLDFDRTILASLSGLTFDEVSLADGEDYPLNIRIAYDDAAPGIEDFDRVYVPTRTGAQIPLRQVADLEFVSMPSSLTHFDLERVAIVTADVTNADNTIAISQSILAEVEAIDWPAGYKYTVGGEYEKQQSTFGTLGIILILAMLGIFAVLVLQFKSLLQPIIVFSALPLAVTGSFVALWLTGWSFSFFAFVGFVSLSGIVVNNSIILVDYMNQLRDEGLPLARVVREGAERRFVPIVLTTLTTILGLLPLTLQATSLWSPLGWTIIGGMVSSTLLTLLVVPVLYGWLTVGRG</sequence>
<feature type="transmembrane region" description="Helical" evidence="1">
    <location>
        <begin position="956"/>
        <end position="975"/>
    </location>
</feature>
<keyword evidence="1" id="KW-0812">Transmembrane</keyword>
<dbReference type="SUPFAM" id="SSF82866">
    <property type="entry name" value="Multidrug efflux transporter AcrB transmembrane domain"/>
    <property type="match status" value="2"/>
</dbReference>
<keyword evidence="3" id="KW-1185">Reference proteome</keyword>
<feature type="transmembrane region" description="Helical" evidence="1">
    <location>
        <begin position="334"/>
        <end position="353"/>
    </location>
</feature>
<dbReference type="PRINTS" id="PR00702">
    <property type="entry name" value="ACRIFLAVINRP"/>
</dbReference>
<dbReference type="SUPFAM" id="SSF82693">
    <property type="entry name" value="Multidrug efflux transporter AcrB pore domain, PN1, PN2, PC1 and PC2 subdomains"/>
    <property type="match status" value="2"/>
</dbReference>
<feature type="transmembrane region" description="Helical" evidence="1">
    <location>
        <begin position="520"/>
        <end position="541"/>
    </location>
</feature>
<feature type="transmembrane region" description="Helical" evidence="1">
    <location>
        <begin position="884"/>
        <end position="904"/>
    </location>
</feature>
<dbReference type="Gene3D" id="3.30.2090.10">
    <property type="entry name" value="Multidrug efflux transporter AcrB TolC docking domain, DN and DC subdomains"/>
    <property type="match status" value="2"/>
</dbReference>
<evidence type="ECO:0000313" key="3">
    <source>
        <dbReference type="Proteomes" id="UP000770785"/>
    </source>
</evidence>
<keyword evidence="1" id="KW-0472">Membrane</keyword>
<proteinExistence type="predicted"/>
<feature type="transmembrane region" description="Helical" evidence="1">
    <location>
        <begin position="855"/>
        <end position="877"/>
    </location>
</feature>
<dbReference type="PANTHER" id="PTHR32063:SF24">
    <property type="entry name" value="CATION EFFLUX SYSTEM (ACRB_ACRD_ACRF FAMILY)"/>
    <property type="match status" value="1"/>
</dbReference>
<evidence type="ECO:0000256" key="1">
    <source>
        <dbReference type="SAM" id="Phobius"/>
    </source>
</evidence>
<organism evidence="2 3">
    <name type="scientific">Neolewinella antarctica</name>
    <dbReference type="NCBI Taxonomy" id="442734"/>
    <lineage>
        <taxon>Bacteria</taxon>
        <taxon>Pseudomonadati</taxon>
        <taxon>Bacteroidota</taxon>
        <taxon>Saprospiria</taxon>
        <taxon>Saprospirales</taxon>
        <taxon>Lewinellaceae</taxon>
        <taxon>Neolewinella</taxon>
    </lineage>
</organism>
<gene>
    <name evidence="2" type="ORF">GGR27_001146</name>
</gene>
<feature type="transmembrane region" description="Helical" evidence="1">
    <location>
        <begin position="464"/>
        <end position="485"/>
    </location>
</feature>
<dbReference type="InterPro" id="IPR027463">
    <property type="entry name" value="AcrB_DN_DC_subdom"/>
</dbReference>
<feature type="transmembrane region" description="Helical" evidence="1">
    <location>
        <begin position="910"/>
        <end position="935"/>
    </location>
</feature>
<comment type="caution">
    <text evidence="2">The sequence shown here is derived from an EMBL/GenBank/DDBJ whole genome shotgun (WGS) entry which is preliminary data.</text>
</comment>
<feature type="transmembrane region" description="Helical" evidence="1">
    <location>
        <begin position="12"/>
        <end position="29"/>
    </location>
</feature>